<feature type="domain" description="AB hydrolase-1" evidence="1">
    <location>
        <begin position="24"/>
        <end position="246"/>
    </location>
</feature>
<dbReference type="OrthoDB" id="9796770at2"/>
<dbReference type="EMBL" id="QHHQ01000002">
    <property type="protein sequence ID" value="RAI02159.1"/>
    <property type="molecule type" value="Genomic_DNA"/>
</dbReference>
<dbReference type="RefSeq" id="WP_111345537.1">
    <property type="nucleotide sequence ID" value="NZ_QHHQ01000002.1"/>
</dbReference>
<dbReference type="GO" id="GO:0016787">
    <property type="term" value="F:hydrolase activity"/>
    <property type="evidence" value="ECO:0007669"/>
    <property type="project" value="UniProtKB-KW"/>
</dbReference>
<protein>
    <submittedName>
        <fullName evidence="2">Alpha/beta hydrolase</fullName>
    </submittedName>
</protein>
<comment type="caution">
    <text evidence="2">The sequence shown here is derived from an EMBL/GenBank/DDBJ whole genome shotgun (WGS) entry which is preliminary data.</text>
</comment>
<dbReference type="PANTHER" id="PTHR43433:SF5">
    <property type="entry name" value="AB HYDROLASE-1 DOMAIN-CONTAINING PROTEIN"/>
    <property type="match status" value="1"/>
</dbReference>
<dbReference type="AlphaFoldDB" id="A0A8B2NUH9"/>
<dbReference type="PANTHER" id="PTHR43433">
    <property type="entry name" value="HYDROLASE, ALPHA/BETA FOLD FAMILY PROTEIN"/>
    <property type="match status" value="1"/>
</dbReference>
<sequence length="266" mass="27584">MTTFDVATPDGAILKARREGSGAPLLLISGLGGTAAFWNGTVEALKDVAEVITFDQRGIGGSSRGTVPVTIAQLADDVAALLDTAEIATATVVGHSTGGAIAQSLAIRHKVHVGALGLSGTWLAPNRYMSALFAARLSMLAQDPAIYASTAALFAYPPEWLETHFEVHEAAVAKAPRDPAAQAVVRERIDALLAFDGRADVERIAVPTRVIGAEDDAVVPAFLQRALAAALPGAGLAMLPGGGHFFPQTRGAEFTQIVRDLLAETA</sequence>
<accession>A0A8B2NUH9</accession>
<reference evidence="2 3" key="1">
    <citation type="submission" date="2018-05" db="EMBL/GenBank/DDBJ databases">
        <title>Acuticoccus sediminis sp. nov., isolated from deep-sea sediment of Indian Ocean.</title>
        <authorList>
            <person name="Liu X."/>
            <person name="Lai Q."/>
            <person name="Du Y."/>
            <person name="Sun F."/>
            <person name="Zhang X."/>
            <person name="Wang S."/>
            <person name="Shao Z."/>
        </authorList>
    </citation>
    <scope>NUCLEOTIDE SEQUENCE [LARGE SCALE GENOMIC DNA]</scope>
    <source>
        <strain evidence="2 3">PTG4-2</strain>
    </source>
</reference>
<dbReference type="Pfam" id="PF00561">
    <property type="entry name" value="Abhydrolase_1"/>
    <property type="match status" value="1"/>
</dbReference>
<dbReference type="SUPFAM" id="SSF53474">
    <property type="entry name" value="alpha/beta-Hydrolases"/>
    <property type="match status" value="1"/>
</dbReference>
<dbReference type="InterPro" id="IPR029058">
    <property type="entry name" value="AB_hydrolase_fold"/>
</dbReference>
<evidence type="ECO:0000313" key="3">
    <source>
        <dbReference type="Proteomes" id="UP000249590"/>
    </source>
</evidence>
<dbReference type="InterPro" id="IPR050471">
    <property type="entry name" value="AB_hydrolase"/>
</dbReference>
<keyword evidence="3" id="KW-1185">Reference proteome</keyword>
<keyword evidence="2" id="KW-0378">Hydrolase</keyword>
<dbReference type="Gene3D" id="3.40.50.1820">
    <property type="entry name" value="alpha/beta hydrolase"/>
    <property type="match status" value="1"/>
</dbReference>
<name>A0A8B2NUH9_9HYPH</name>
<organism evidence="2 3">
    <name type="scientific">Acuticoccus sediminis</name>
    <dbReference type="NCBI Taxonomy" id="2184697"/>
    <lineage>
        <taxon>Bacteria</taxon>
        <taxon>Pseudomonadati</taxon>
        <taxon>Pseudomonadota</taxon>
        <taxon>Alphaproteobacteria</taxon>
        <taxon>Hyphomicrobiales</taxon>
        <taxon>Amorphaceae</taxon>
        <taxon>Acuticoccus</taxon>
    </lineage>
</organism>
<proteinExistence type="predicted"/>
<dbReference type="Proteomes" id="UP000249590">
    <property type="component" value="Unassembled WGS sequence"/>
</dbReference>
<evidence type="ECO:0000259" key="1">
    <source>
        <dbReference type="Pfam" id="PF00561"/>
    </source>
</evidence>
<evidence type="ECO:0000313" key="2">
    <source>
        <dbReference type="EMBL" id="RAI02159.1"/>
    </source>
</evidence>
<dbReference type="InterPro" id="IPR000073">
    <property type="entry name" value="AB_hydrolase_1"/>
</dbReference>
<gene>
    <name evidence="2" type="ORF">DLJ53_12390</name>
</gene>
<dbReference type="PRINTS" id="PR00111">
    <property type="entry name" value="ABHYDROLASE"/>
</dbReference>